<feature type="region of interest" description="Disordered" evidence="1">
    <location>
        <begin position="1"/>
        <end position="109"/>
    </location>
</feature>
<dbReference type="AlphaFoldDB" id="A0AAQ3T335"/>
<keyword evidence="3" id="KW-1185">Reference proteome</keyword>
<reference evidence="2 3" key="1">
    <citation type="submission" date="2024-02" db="EMBL/GenBank/DDBJ databases">
        <title>High-quality chromosome-scale genome assembly of Pensacola bahiagrass (Paspalum notatum Flugge var. saurae).</title>
        <authorList>
            <person name="Vega J.M."/>
            <person name="Podio M."/>
            <person name="Orjuela J."/>
            <person name="Siena L.A."/>
            <person name="Pessino S.C."/>
            <person name="Combes M.C."/>
            <person name="Mariac C."/>
            <person name="Albertini E."/>
            <person name="Pupilli F."/>
            <person name="Ortiz J.P.A."/>
            <person name="Leblanc O."/>
        </authorList>
    </citation>
    <scope>NUCLEOTIDE SEQUENCE [LARGE SCALE GENOMIC DNA]</scope>
    <source>
        <strain evidence="2">R1</strain>
        <tissue evidence="2">Leaf</tissue>
    </source>
</reference>
<dbReference type="EMBL" id="CP144747">
    <property type="protein sequence ID" value="WVZ64396.1"/>
    <property type="molecule type" value="Genomic_DNA"/>
</dbReference>
<accession>A0AAQ3T335</accession>
<dbReference type="EMBL" id="CP144747">
    <property type="protein sequence ID" value="WVZ64397.1"/>
    <property type="molecule type" value="Genomic_DNA"/>
</dbReference>
<evidence type="ECO:0000256" key="1">
    <source>
        <dbReference type="SAM" id="MobiDB-lite"/>
    </source>
</evidence>
<evidence type="ECO:0000313" key="3">
    <source>
        <dbReference type="Proteomes" id="UP001341281"/>
    </source>
</evidence>
<feature type="compositionally biased region" description="Low complexity" evidence="1">
    <location>
        <begin position="21"/>
        <end position="32"/>
    </location>
</feature>
<organism evidence="2 3">
    <name type="scientific">Paspalum notatum var. saurae</name>
    <dbReference type="NCBI Taxonomy" id="547442"/>
    <lineage>
        <taxon>Eukaryota</taxon>
        <taxon>Viridiplantae</taxon>
        <taxon>Streptophyta</taxon>
        <taxon>Embryophyta</taxon>
        <taxon>Tracheophyta</taxon>
        <taxon>Spermatophyta</taxon>
        <taxon>Magnoliopsida</taxon>
        <taxon>Liliopsida</taxon>
        <taxon>Poales</taxon>
        <taxon>Poaceae</taxon>
        <taxon>PACMAD clade</taxon>
        <taxon>Panicoideae</taxon>
        <taxon>Andropogonodae</taxon>
        <taxon>Paspaleae</taxon>
        <taxon>Paspalinae</taxon>
        <taxon>Paspalum</taxon>
    </lineage>
</organism>
<evidence type="ECO:0000313" key="2">
    <source>
        <dbReference type="EMBL" id="WVZ64397.1"/>
    </source>
</evidence>
<sequence>MPAHSPPCFPAAPLPPPRAPDPAALLPHAPTTRRTRTEAVAAGSSCGPSRQAAPPAASAGSAARAAGPRLLGRPRRQSLRGSAGSAARGAGPRLHGSLRRLPSPPPWQPAPAAFAASSVGRAAGCLRWLGIPRGRTLCRGATSQRGRRSSGYKRGACKVDQVAQLHEEVELNRLAQDSKLAVSPFWGSGFEQYKRKLAKIQKTSAAPVDEIESLRRFKLEEEIIDAEDTLTCDRTVSLKDKGAF</sequence>
<gene>
    <name evidence="2" type="ORF">U9M48_013912</name>
</gene>
<feature type="compositionally biased region" description="Pro residues" evidence="1">
    <location>
        <begin position="1"/>
        <end position="20"/>
    </location>
</feature>
<feature type="compositionally biased region" description="Low complexity" evidence="1">
    <location>
        <begin position="79"/>
        <end position="101"/>
    </location>
</feature>
<feature type="compositionally biased region" description="Low complexity" evidence="1">
    <location>
        <begin position="47"/>
        <end position="71"/>
    </location>
</feature>
<dbReference type="Proteomes" id="UP001341281">
    <property type="component" value="Chromosome 03"/>
</dbReference>
<proteinExistence type="predicted"/>
<name>A0AAQ3T335_PASNO</name>
<protein>
    <submittedName>
        <fullName evidence="2">Uncharacterized protein</fullName>
    </submittedName>
</protein>